<gene>
    <name evidence="14" type="ORF">KC19_5G096400</name>
</gene>
<dbReference type="HAMAP" id="MF_01849">
    <property type="entry name" value="RNA_methyltr_RlmN"/>
    <property type="match status" value="1"/>
</dbReference>
<comment type="subcellular location">
    <subcellularLocation>
        <location evidence="2">Cytoplasm</location>
    </subcellularLocation>
</comment>
<feature type="domain" description="Radical SAM core" evidence="13">
    <location>
        <begin position="245"/>
        <end position="475"/>
    </location>
</feature>
<reference evidence="14" key="1">
    <citation type="submission" date="2020-06" db="EMBL/GenBank/DDBJ databases">
        <title>WGS assembly of Ceratodon purpureus strain R40.</title>
        <authorList>
            <person name="Carey S.B."/>
            <person name="Jenkins J."/>
            <person name="Shu S."/>
            <person name="Lovell J.T."/>
            <person name="Sreedasyam A."/>
            <person name="Maumus F."/>
            <person name="Tiley G.P."/>
            <person name="Fernandez-Pozo N."/>
            <person name="Barry K."/>
            <person name="Chen C."/>
            <person name="Wang M."/>
            <person name="Lipzen A."/>
            <person name="Daum C."/>
            <person name="Saski C.A."/>
            <person name="Payton A.C."/>
            <person name="Mcbreen J.C."/>
            <person name="Conrad R.E."/>
            <person name="Kollar L.M."/>
            <person name="Olsson S."/>
            <person name="Huttunen S."/>
            <person name="Landis J.B."/>
            <person name="Wickett N.J."/>
            <person name="Johnson M.G."/>
            <person name="Rensing S.A."/>
            <person name="Grimwood J."/>
            <person name="Schmutz J."/>
            <person name="Mcdaniel S.F."/>
        </authorList>
    </citation>
    <scope>NUCLEOTIDE SEQUENCE</scope>
    <source>
        <strain evidence="14">R40</strain>
    </source>
</reference>
<dbReference type="NCBIfam" id="TIGR00048">
    <property type="entry name" value="rRNA_mod_RlmN"/>
    <property type="match status" value="1"/>
</dbReference>
<keyword evidence="8" id="KW-0949">S-adenosyl-L-methionine</keyword>
<keyword evidence="4" id="KW-0963">Cytoplasm</keyword>
<dbReference type="GO" id="GO:0008173">
    <property type="term" value="F:RNA methyltransferase activity"/>
    <property type="evidence" value="ECO:0007669"/>
    <property type="project" value="InterPro"/>
</dbReference>
<proteinExistence type="inferred from homology"/>
<dbReference type="CDD" id="cd01335">
    <property type="entry name" value="Radical_SAM"/>
    <property type="match status" value="1"/>
</dbReference>
<name>A0A8T0I1W2_CERPU</name>
<dbReference type="Pfam" id="PF04055">
    <property type="entry name" value="Radical_SAM"/>
    <property type="match status" value="1"/>
</dbReference>
<dbReference type="Pfam" id="PF21016">
    <property type="entry name" value="RlmN_N"/>
    <property type="match status" value="1"/>
</dbReference>
<dbReference type="SFLD" id="SFLDF00275">
    <property type="entry name" value="adenosine_C2_methyltransferase"/>
    <property type="match status" value="1"/>
</dbReference>
<protein>
    <recommendedName>
        <fullName evidence="13">Radical SAM core domain-containing protein</fullName>
    </recommendedName>
</protein>
<dbReference type="SFLD" id="SFLDG01062">
    <property type="entry name" value="methyltransferase_(Class_A)"/>
    <property type="match status" value="1"/>
</dbReference>
<evidence type="ECO:0000256" key="11">
    <source>
        <dbReference type="ARBA" id="ARBA00023004"/>
    </source>
</evidence>
<evidence type="ECO:0000256" key="8">
    <source>
        <dbReference type="ARBA" id="ARBA00022691"/>
    </source>
</evidence>
<dbReference type="GO" id="GO:0051539">
    <property type="term" value="F:4 iron, 4 sulfur cluster binding"/>
    <property type="evidence" value="ECO:0007669"/>
    <property type="project" value="UniProtKB-KW"/>
</dbReference>
<dbReference type="Proteomes" id="UP000822688">
    <property type="component" value="Chromosome 5"/>
</dbReference>
<keyword evidence="11" id="KW-0408">Iron</keyword>
<dbReference type="PROSITE" id="PS51918">
    <property type="entry name" value="RADICAL_SAM"/>
    <property type="match status" value="1"/>
</dbReference>
<evidence type="ECO:0000256" key="12">
    <source>
        <dbReference type="ARBA" id="ARBA00023014"/>
    </source>
</evidence>
<evidence type="ECO:0000313" key="14">
    <source>
        <dbReference type="EMBL" id="KAG0576653.1"/>
    </source>
</evidence>
<keyword evidence="3" id="KW-0004">4Fe-4S</keyword>
<dbReference type="SUPFAM" id="SSF102114">
    <property type="entry name" value="Radical SAM enzymes"/>
    <property type="match status" value="1"/>
</dbReference>
<dbReference type="GO" id="GO:0030488">
    <property type="term" value="P:tRNA methylation"/>
    <property type="evidence" value="ECO:0007669"/>
    <property type="project" value="InterPro"/>
</dbReference>
<keyword evidence="10" id="KW-0479">Metal-binding</keyword>
<keyword evidence="15" id="KW-1185">Reference proteome</keyword>
<evidence type="ECO:0000313" key="15">
    <source>
        <dbReference type="Proteomes" id="UP000822688"/>
    </source>
</evidence>
<comment type="caution">
    <text evidence="14">The sequence shown here is derived from an EMBL/GenBank/DDBJ whole genome shotgun (WGS) entry which is preliminary data.</text>
</comment>
<dbReference type="InterPro" id="IPR058240">
    <property type="entry name" value="rSAM_sf"/>
</dbReference>
<evidence type="ECO:0000256" key="6">
    <source>
        <dbReference type="ARBA" id="ARBA00022603"/>
    </source>
</evidence>
<sequence>MAMTRGGPVRVVASVGAAVAAGRFTSSTVSSVSLGGVYTVGERPQIRSAPRCLGCKAHAVECRLCKGNSTSDWVPSYDPAVARLYALPQRHSSRAQQRLNYAAKRQPWLIRGMTTESAVEAVEAGEIPVLKGTGEGDLSQQVTRKYLIGKTQEELEGIALSFGEQKYRGKQMHQLIYKNKIRTVKELAQIPKQLRDAMESAGWNIGRSPIHHVATSKDGTVKILLRLDDSRLVEAVGIPVKDKEGNAKLTVCVSSQVGCALKCAFCATGKGGFARNLKSHEIVDQVLTIEDIFRQRVTNIVFMGMGEPLMNLEAVLNAHRTINKELLIGQRMMTISTVGVPNTIRRLAAHKLQSTLAISLHAPNQDLRSQIVPSAKGYPLDALLEDCKYYFETTGRRLSFEYTLLAGVNDQREHAEELATLLHQWDLGRHVNIIPYNPIADSEFERPTKARVLAFVETLSKRRVTTSVRVTRGLDANAACGQLRNEFQKTPLQAPMELSVPA</sequence>
<dbReference type="InterPro" id="IPR013785">
    <property type="entry name" value="Aldolase_TIM"/>
</dbReference>
<keyword evidence="6" id="KW-0489">Methyltransferase</keyword>
<dbReference type="InterPro" id="IPR027492">
    <property type="entry name" value="RNA_MTrfase_RlmN"/>
</dbReference>
<evidence type="ECO:0000256" key="1">
    <source>
        <dbReference type="ARBA" id="ARBA00001966"/>
    </source>
</evidence>
<dbReference type="AlphaFoldDB" id="A0A8T0I1W2"/>
<evidence type="ECO:0000256" key="3">
    <source>
        <dbReference type="ARBA" id="ARBA00022485"/>
    </source>
</evidence>
<organism evidence="14 15">
    <name type="scientific">Ceratodon purpureus</name>
    <name type="common">Fire moss</name>
    <name type="synonym">Dicranum purpureum</name>
    <dbReference type="NCBI Taxonomy" id="3225"/>
    <lineage>
        <taxon>Eukaryota</taxon>
        <taxon>Viridiplantae</taxon>
        <taxon>Streptophyta</taxon>
        <taxon>Embryophyta</taxon>
        <taxon>Bryophyta</taxon>
        <taxon>Bryophytina</taxon>
        <taxon>Bryopsida</taxon>
        <taxon>Dicranidae</taxon>
        <taxon>Pseudoditrichales</taxon>
        <taxon>Ditrichaceae</taxon>
        <taxon>Ceratodon</taxon>
    </lineage>
</organism>
<dbReference type="InterPro" id="IPR048641">
    <property type="entry name" value="RlmN_N"/>
</dbReference>
<evidence type="ECO:0000256" key="4">
    <source>
        <dbReference type="ARBA" id="ARBA00022490"/>
    </source>
</evidence>
<keyword evidence="9" id="KW-0819">tRNA processing</keyword>
<evidence type="ECO:0000256" key="2">
    <source>
        <dbReference type="ARBA" id="ARBA00004496"/>
    </source>
</evidence>
<dbReference type="InterPro" id="IPR007197">
    <property type="entry name" value="rSAM"/>
</dbReference>
<keyword evidence="12" id="KW-0411">Iron-sulfur</keyword>
<evidence type="ECO:0000259" key="13">
    <source>
        <dbReference type="PROSITE" id="PS51918"/>
    </source>
</evidence>
<evidence type="ECO:0000256" key="10">
    <source>
        <dbReference type="ARBA" id="ARBA00022723"/>
    </source>
</evidence>
<dbReference type="InterPro" id="IPR004383">
    <property type="entry name" value="rRNA_lsu_MTrfase_RlmN/Cfr"/>
</dbReference>
<dbReference type="GO" id="GO:0070475">
    <property type="term" value="P:rRNA base methylation"/>
    <property type="evidence" value="ECO:0007669"/>
    <property type="project" value="InterPro"/>
</dbReference>
<dbReference type="Gene3D" id="3.20.20.70">
    <property type="entry name" value="Aldolase class I"/>
    <property type="match status" value="1"/>
</dbReference>
<dbReference type="FunFam" id="3.20.20.70:FF:000014">
    <property type="entry name" value="Probable dual-specificity RNA methyltransferase RlmN"/>
    <property type="match status" value="1"/>
</dbReference>
<dbReference type="PANTHER" id="PTHR30544">
    <property type="entry name" value="23S RRNA METHYLTRANSFERASE"/>
    <property type="match status" value="1"/>
</dbReference>
<dbReference type="InterPro" id="IPR040072">
    <property type="entry name" value="Methyltransferase_A"/>
</dbReference>
<dbReference type="EMBL" id="CM026425">
    <property type="protein sequence ID" value="KAG0576653.1"/>
    <property type="molecule type" value="Genomic_DNA"/>
</dbReference>
<evidence type="ECO:0000256" key="5">
    <source>
        <dbReference type="ARBA" id="ARBA00022552"/>
    </source>
</evidence>
<evidence type="ECO:0000256" key="9">
    <source>
        <dbReference type="ARBA" id="ARBA00022694"/>
    </source>
</evidence>
<accession>A0A8T0I1W2</accession>
<dbReference type="GO" id="GO:0046872">
    <property type="term" value="F:metal ion binding"/>
    <property type="evidence" value="ECO:0007669"/>
    <property type="project" value="UniProtKB-KW"/>
</dbReference>
<comment type="cofactor">
    <cofactor evidence="1">
        <name>[4Fe-4S] cluster</name>
        <dbReference type="ChEBI" id="CHEBI:49883"/>
    </cofactor>
</comment>
<dbReference type="PANTHER" id="PTHR30544:SF5">
    <property type="entry name" value="RADICAL SAM CORE DOMAIN-CONTAINING PROTEIN"/>
    <property type="match status" value="1"/>
</dbReference>
<keyword evidence="7" id="KW-0808">Transferase</keyword>
<keyword evidence="5" id="KW-0698">rRNA processing</keyword>
<dbReference type="SFLD" id="SFLDS00029">
    <property type="entry name" value="Radical_SAM"/>
    <property type="match status" value="1"/>
</dbReference>
<dbReference type="Gene3D" id="1.10.150.530">
    <property type="match status" value="1"/>
</dbReference>
<evidence type="ECO:0000256" key="7">
    <source>
        <dbReference type="ARBA" id="ARBA00022679"/>
    </source>
</evidence>
<dbReference type="GO" id="GO:0005737">
    <property type="term" value="C:cytoplasm"/>
    <property type="evidence" value="ECO:0007669"/>
    <property type="project" value="UniProtKB-SubCell"/>
</dbReference>